<gene>
    <name evidence="2" type="ORF">B9G39_02830</name>
</gene>
<dbReference type="EMBL" id="NDXW01000001">
    <property type="protein sequence ID" value="RDH42462.1"/>
    <property type="molecule type" value="Genomic_DNA"/>
</dbReference>
<dbReference type="GO" id="GO:0004674">
    <property type="term" value="F:protein serine/threonine kinase activity"/>
    <property type="evidence" value="ECO:0007669"/>
    <property type="project" value="UniProtKB-KW"/>
</dbReference>
<name>A0A4P9VKW5_9GAMM</name>
<dbReference type="AlphaFoldDB" id="A0A4P9VKW5"/>
<organism evidence="2 3">
    <name type="scientific">Zooshikella ganghwensis</name>
    <dbReference type="NCBI Taxonomy" id="202772"/>
    <lineage>
        <taxon>Bacteria</taxon>
        <taxon>Pseudomonadati</taxon>
        <taxon>Pseudomonadota</taxon>
        <taxon>Gammaproteobacteria</taxon>
        <taxon>Oceanospirillales</taxon>
        <taxon>Zooshikellaceae</taxon>
        <taxon>Zooshikella</taxon>
    </lineage>
</organism>
<dbReference type="PANTHER" id="PTHR37171">
    <property type="entry name" value="SERINE/THREONINE-PROTEIN KINASE YRZF-RELATED"/>
    <property type="match status" value="1"/>
</dbReference>
<dbReference type="GO" id="GO:0005524">
    <property type="term" value="F:ATP binding"/>
    <property type="evidence" value="ECO:0007669"/>
    <property type="project" value="InterPro"/>
</dbReference>
<reference evidence="2 3" key="1">
    <citation type="submission" date="2017-04" db="EMBL/GenBank/DDBJ databases">
        <title>Draft genome sequence of Zooshikella ganghwensis VG4 isolated from Red Sea sediments.</title>
        <authorList>
            <person name="Rehman Z."/>
            <person name="Alam I."/>
            <person name="Kamau A."/>
            <person name="Bajic V."/>
            <person name="Leiknes T."/>
        </authorList>
    </citation>
    <scope>NUCLEOTIDE SEQUENCE [LARGE SCALE GENOMIC DNA]</scope>
    <source>
        <strain evidence="2 3">VG4</strain>
    </source>
</reference>
<sequence length="488" mass="56461">MLSINDLVEANRDVRCPFRIGFQDVDSTALIQLNCEYIFRLLPKKRLVCRANMNDRQVLVKLFMGSNADKYLQRELRGVIALQQAGLHTADIIAHGPAAQGIGQVLVLSYLSGTKSLQAQWDNISDQLSRLSILRRVMPLIADMHAAGLKQNDIHLNNFLTDKQGKLFVVDGDGVETTEQGVSLTESEIIDNLALLFAQLPPEYDDFVSELITVYNVRTSRSKVETEVLLSRVKFRRHWRLQRYLKKIYRDCTEFVVNHGWQHFYVTRRELATKEWLEFLANPEAYMGTGKRLKSGNTATVDLVEVAGRQVVVKRYNIKNWQHRLSRCWRPSRAWLSWRNGYMLTMLGISTPQPLAMIEERCCYLRGRAYLILDYIAAPDLLNWTQQEGVQEQLPVIKSQLEKLFSIWLNNGISHGDLKGNNLLVNEKIDIQVIDLDAMQMHSNQQQLQHYFRKDMQRFLRNWTDTPDLCATFEPLVQHMNAQIEQLK</sequence>
<dbReference type="InterPro" id="IPR052396">
    <property type="entry name" value="Meiotic_Drive_Suppr_Kinase"/>
</dbReference>
<dbReference type="SUPFAM" id="SSF56112">
    <property type="entry name" value="Protein kinase-like (PK-like)"/>
    <property type="match status" value="2"/>
</dbReference>
<dbReference type="PANTHER" id="PTHR37171:SF1">
    <property type="entry name" value="SERINE_THREONINE-PROTEIN KINASE YRZF-RELATED"/>
    <property type="match status" value="1"/>
</dbReference>
<dbReference type="Gene3D" id="1.10.510.10">
    <property type="entry name" value="Transferase(Phosphotransferase) domain 1"/>
    <property type="match status" value="1"/>
</dbReference>
<evidence type="ECO:0000313" key="2">
    <source>
        <dbReference type="EMBL" id="RDH42462.1"/>
    </source>
</evidence>
<dbReference type="PROSITE" id="PS50011">
    <property type="entry name" value="PROTEIN_KINASE_DOM"/>
    <property type="match status" value="1"/>
</dbReference>
<keyword evidence="2" id="KW-0418">Kinase</keyword>
<accession>A0A4P9VKW5</accession>
<evidence type="ECO:0000313" key="3">
    <source>
        <dbReference type="Proteomes" id="UP000257039"/>
    </source>
</evidence>
<keyword evidence="3" id="KW-1185">Reference proteome</keyword>
<comment type="caution">
    <text evidence="2">The sequence shown here is derived from an EMBL/GenBank/DDBJ whole genome shotgun (WGS) entry which is preliminary data.</text>
</comment>
<dbReference type="Proteomes" id="UP000257039">
    <property type="component" value="Unassembled WGS sequence"/>
</dbReference>
<keyword evidence="2" id="KW-0723">Serine/threonine-protein kinase</keyword>
<proteinExistence type="predicted"/>
<dbReference type="InterPro" id="IPR008271">
    <property type="entry name" value="Ser/Thr_kinase_AS"/>
</dbReference>
<dbReference type="InterPro" id="IPR000719">
    <property type="entry name" value="Prot_kinase_dom"/>
</dbReference>
<dbReference type="Pfam" id="PF06293">
    <property type="entry name" value="Kdo"/>
    <property type="match status" value="1"/>
</dbReference>
<feature type="domain" description="Protein kinase" evidence="1">
    <location>
        <begin position="287"/>
        <end position="488"/>
    </location>
</feature>
<protein>
    <submittedName>
        <fullName evidence="2">Serine/threonine protein kinase</fullName>
    </submittedName>
</protein>
<keyword evidence="2" id="KW-0808">Transferase</keyword>
<evidence type="ECO:0000259" key="1">
    <source>
        <dbReference type="PROSITE" id="PS50011"/>
    </source>
</evidence>
<dbReference type="PROSITE" id="PS00108">
    <property type="entry name" value="PROTEIN_KINASE_ST"/>
    <property type="match status" value="1"/>
</dbReference>
<dbReference type="InterPro" id="IPR011009">
    <property type="entry name" value="Kinase-like_dom_sf"/>
</dbReference>